<protein>
    <recommendedName>
        <fullName evidence="1">MULE transposase domain-containing protein</fullName>
    </recommendedName>
</protein>
<evidence type="ECO:0000259" key="1">
    <source>
        <dbReference type="Pfam" id="PF10551"/>
    </source>
</evidence>
<evidence type="ECO:0000313" key="3">
    <source>
        <dbReference type="Proteomes" id="UP000053676"/>
    </source>
</evidence>
<feature type="domain" description="MULE transposase" evidence="1">
    <location>
        <begin position="7"/>
        <end position="101"/>
    </location>
</feature>
<evidence type="ECO:0000313" key="2">
    <source>
        <dbReference type="EMBL" id="ETN73395.1"/>
    </source>
</evidence>
<organism evidence="2 3">
    <name type="scientific">Necator americanus</name>
    <name type="common">Human hookworm</name>
    <dbReference type="NCBI Taxonomy" id="51031"/>
    <lineage>
        <taxon>Eukaryota</taxon>
        <taxon>Metazoa</taxon>
        <taxon>Ecdysozoa</taxon>
        <taxon>Nematoda</taxon>
        <taxon>Chromadorea</taxon>
        <taxon>Rhabditida</taxon>
        <taxon>Rhabditina</taxon>
        <taxon>Rhabditomorpha</taxon>
        <taxon>Strongyloidea</taxon>
        <taxon>Ancylostomatidae</taxon>
        <taxon>Bunostominae</taxon>
        <taxon>Necator</taxon>
    </lineage>
</organism>
<gene>
    <name evidence="2" type="ORF">NECAME_13541</name>
</gene>
<proteinExistence type="predicted"/>
<accession>W2SUT9</accession>
<sequence length="152" mass="17209">MCGHRGIVFDDAFNVSRYAFRLATLLVSDDGGNGFPCAHLLSFRVTATKVQVLFELVKECFQELNPQYVMTDDTYVFYNAFKAVFPASRAAKVFCSFHISQALQRKHKDLLKSTQETVLAHREELLGTKTRMGALLPPECAVYHIKSRRVMA</sequence>
<dbReference type="Proteomes" id="UP000053676">
    <property type="component" value="Unassembled WGS sequence"/>
</dbReference>
<name>W2SUT9_NECAM</name>
<dbReference type="Pfam" id="PF10551">
    <property type="entry name" value="MULE"/>
    <property type="match status" value="1"/>
</dbReference>
<dbReference type="STRING" id="51031.W2SUT9"/>
<keyword evidence="3" id="KW-1185">Reference proteome</keyword>
<dbReference type="EMBL" id="KI660988">
    <property type="protein sequence ID" value="ETN73395.1"/>
    <property type="molecule type" value="Genomic_DNA"/>
</dbReference>
<dbReference type="OrthoDB" id="5866935at2759"/>
<dbReference type="AlphaFoldDB" id="W2SUT9"/>
<dbReference type="InterPro" id="IPR018289">
    <property type="entry name" value="MULE_transposase_dom"/>
</dbReference>
<dbReference type="KEGG" id="nai:NECAME_13541"/>
<reference evidence="3" key="1">
    <citation type="journal article" date="2014" name="Nat. Genet.">
        <title>Genome of the human hookworm Necator americanus.</title>
        <authorList>
            <person name="Tang Y.T."/>
            <person name="Gao X."/>
            <person name="Rosa B.A."/>
            <person name="Abubucker S."/>
            <person name="Hallsworth-Pepin K."/>
            <person name="Martin J."/>
            <person name="Tyagi R."/>
            <person name="Heizer E."/>
            <person name="Zhang X."/>
            <person name="Bhonagiri-Palsikar V."/>
            <person name="Minx P."/>
            <person name="Warren W.C."/>
            <person name="Wang Q."/>
            <person name="Zhan B."/>
            <person name="Hotez P.J."/>
            <person name="Sternberg P.W."/>
            <person name="Dougall A."/>
            <person name="Gaze S.T."/>
            <person name="Mulvenna J."/>
            <person name="Sotillo J."/>
            <person name="Ranganathan S."/>
            <person name="Rabelo E.M."/>
            <person name="Wilson R.K."/>
            <person name="Felgner P.L."/>
            <person name="Bethony J."/>
            <person name="Hawdon J.M."/>
            <person name="Gasser R.B."/>
            <person name="Loukas A."/>
            <person name="Mitreva M."/>
        </authorList>
    </citation>
    <scope>NUCLEOTIDE SEQUENCE [LARGE SCALE GENOMIC DNA]</scope>
</reference>
<dbReference type="OMA" id="PPECAVY"/>